<reference evidence="8 9" key="1">
    <citation type="submission" date="2017-03" db="EMBL/GenBank/DDBJ databases">
        <title>Genome Survey of Euroglyphus maynei.</title>
        <authorList>
            <person name="Arlian L.G."/>
            <person name="Morgan M.S."/>
            <person name="Rider S.D."/>
        </authorList>
    </citation>
    <scope>NUCLEOTIDE SEQUENCE [LARGE SCALE GENOMIC DNA]</scope>
    <source>
        <strain evidence="8">Arlian Lab</strain>
        <tissue evidence="8">Whole body</tissue>
    </source>
</reference>
<keyword evidence="5" id="KW-0206">Cytoskeleton</keyword>
<keyword evidence="4" id="KW-0175">Coiled coil</keyword>
<accession>A0A1Y3APF3</accession>
<evidence type="ECO:0000313" key="9">
    <source>
        <dbReference type="Proteomes" id="UP000194236"/>
    </source>
</evidence>
<gene>
    <name evidence="8" type="ORF">BLA29_012448</name>
</gene>
<evidence type="ECO:0000256" key="2">
    <source>
        <dbReference type="ARBA" id="ARBA00022490"/>
    </source>
</evidence>
<evidence type="ECO:0000259" key="7">
    <source>
        <dbReference type="Pfam" id="PF16641"/>
    </source>
</evidence>
<dbReference type="Pfam" id="PF16641">
    <property type="entry name" value="CLIP1_ZNF"/>
    <property type="match status" value="2"/>
</dbReference>
<evidence type="ECO:0000313" key="8">
    <source>
        <dbReference type="EMBL" id="OTF70310.1"/>
    </source>
</evidence>
<comment type="subcellular location">
    <subcellularLocation>
        <location evidence="1">Cytoplasm</location>
        <location evidence="1">Cytoskeleton</location>
    </subcellularLocation>
</comment>
<evidence type="ECO:0000256" key="1">
    <source>
        <dbReference type="ARBA" id="ARBA00004245"/>
    </source>
</evidence>
<evidence type="ECO:0000256" key="4">
    <source>
        <dbReference type="ARBA" id="ARBA00023054"/>
    </source>
</evidence>
<sequence length="163" mass="18912">LDQLEARVREQHELVAQQQQQSGRRSRTNSTGEEASYEQQVDFLNSVIVDMQKKNDELRNRVQVLEEIGKFLREFENSFQTQVETTRTRTSNNGLTNGHIRTIRKYCDICELFDSHETEDCPQQSSSPLIMVNGIGQEPGHTYNAVNRTEHRSYCMTCEKFGH</sequence>
<dbReference type="GO" id="GO:0005874">
    <property type="term" value="C:microtubule"/>
    <property type="evidence" value="ECO:0007669"/>
    <property type="project" value="UniProtKB-KW"/>
</dbReference>
<dbReference type="AlphaFoldDB" id="A0A1Y3APF3"/>
<feature type="domain" description="CLIP1 zinc knuckle" evidence="7">
    <location>
        <begin position="152"/>
        <end position="163"/>
    </location>
</feature>
<organism evidence="8 9">
    <name type="scientific">Euroglyphus maynei</name>
    <name type="common">Mayne's house dust mite</name>
    <dbReference type="NCBI Taxonomy" id="6958"/>
    <lineage>
        <taxon>Eukaryota</taxon>
        <taxon>Metazoa</taxon>
        <taxon>Ecdysozoa</taxon>
        <taxon>Arthropoda</taxon>
        <taxon>Chelicerata</taxon>
        <taxon>Arachnida</taxon>
        <taxon>Acari</taxon>
        <taxon>Acariformes</taxon>
        <taxon>Sarcoptiformes</taxon>
        <taxon>Astigmata</taxon>
        <taxon>Psoroptidia</taxon>
        <taxon>Analgoidea</taxon>
        <taxon>Pyroglyphidae</taxon>
        <taxon>Pyroglyphinae</taxon>
        <taxon>Euroglyphus</taxon>
    </lineage>
</organism>
<dbReference type="Proteomes" id="UP000194236">
    <property type="component" value="Unassembled WGS sequence"/>
</dbReference>
<keyword evidence="9" id="KW-1185">Reference proteome</keyword>
<feature type="non-terminal residue" evidence="8">
    <location>
        <position position="163"/>
    </location>
</feature>
<keyword evidence="3" id="KW-0493">Microtubule</keyword>
<evidence type="ECO:0000256" key="5">
    <source>
        <dbReference type="ARBA" id="ARBA00023212"/>
    </source>
</evidence>
<evidence type="ECO:0000256" key="6">
    <source>
        <dbReference type="SAM" id="MobiDB-lite"/>
    </source>
</evidence>
<feature type="domain" description="CLIP1 zinc knuckle" evidence="7">
    <location>
        <begin position="104"/>
        <end position="121"/>
    </location>
</feature>
<keyword evidence="2" id="KW-0963">Cytoplasm</keyword>
<feature type="non-terminal residue" evidence="8">
    <location>
        <position position="1"/>
    </location>
</feature>
<dbReference type="EMBL" id="MUJZ01066296">
    <property type="protein sequence ID" value="OTF70310.1"/>
    <property type="molecule type" value="Genomic_DNA"/>
</dbReference>
<dbReference type="OrthoDB" id="5412539at2759"/>
<proteinExistence type="predicted"/>
<protein>
    <recommendedName>
        <fullName evidence="7">CLIP1 zinc knuckle domain-containing protein</fullName>
    </recommendedName>
</protein>
<evidence type="ECO:0000256" key="3">
    <source>
        <dbReference type="ARBA" id="ARBA00022701"/>
    </source>
</evidence>
<comment type="caution">
    <text evidence="8">The sequence shown here is derived from an EMBL/GenBank/DDBJ whole genome shotgun (WGS) entry which is preliminary data.</text>
</comment>
<dbReference type="InterPro" id="IPR032108">
    <property type="entry name" value="CLIP1_ZNF"/>
</dbReference>
<feature type="region of interest" description="Disordered" evidence="6">
    <location>
        <begin position="11"/>
        <end position="37"/>
    </location>
</feature>
<name>A0A1Y3APF3_EURMA</name>
<feature type="compositionally biased region" description="Polar residues" evidence="6">
    <location>
        <begin position="28"/>
        <end position="37"/>
    </location>
</feature>